<dbReference type="Gene3D" id="3.60.10.10">
    <property type="entry name" value="Endonuclease/exonuclease/phosphatase"/>
    <property type="match status" value="1"/>
</dbReference>
<dbReference type="OMA" id="CKIRREG"/>
<dbReference type="InParanoid" id="A0A669D658"/>
<sequence>VWCGALCIDVDKNGSKFRIINVYGHTELKERTALFQILQPFLCNRRQIILGGDFNCAPETIKKDSSTCALDNLIKDGNLTDVFRFLNPSDPGYTWSNKKSLSRIDFFVCQ</sequence>
<reference evidence="1" key="2">
    <citation type="submission" date="2025-08" db="UniProtKB">
        <authorList>
            <consortium name="Ensembl"/>
        </authorList>
    </citation>
    <scope>IDENTIFICATION</scope>
</reference>
<keyword evidence="2" id="KW-1185">Reference proteome</keyword>
<dbReference type="InterPro" id="IPR036691">
    <property type="entry name" value="Endo/exonu/phosph_ase_sf"/>
</dbReference>
<evidence type="ECO:0008006" key="3">
    <source>
        <dbReference type="Google" id="ProtNLM"/>
    </source>
</evidence>
<dbReference type="Ensembl" id="ENSONIT00000035836.1">
    <property type="protein sequence ID" value="ENSONIP00000053830.1"/>
    <property type="gene ID" value="ENSONIG00000041830.1"/>
</dbReference>
<reference evidence="2" key="1">
    <citation type="submission" date="2012-01" db="EMBL/GenBank/DDBJ databases">
        <title>The Genome Sequence of Oreochromis niloticus (Nile Tilapia).</title>
        <authorList>
            <consortium name="Broad Institute Genome Assembly Team"/>
            <consortium name="Broad Institute Sequencing Platform"/>
            <person name="Di Palma F."/>
            <person name="Johnson J."/>
            <person name="Lander E.S."/>
            <person name="Lindblad-Toh K."/>
        </authorList>
    </citation>
    <scope>NUCLEOTIDE SEQUENCE [LARGE SCALE GENOMIC DNA]</scope>
</reference>
<dbReference type="Proteomes" id="UP000005207">
    <property type="component" value="Linkage group LG18"/>
</dbReference>
<protein>
    <recommendedName>
        <fullName evidence="3">Endonuclease/exonuclease/phosphatase domain-containing protein</fullName>
    </recommendedName>
</protein>
<evidence type="ECO:0000313" key="2">
    <source>
        <dbReference type="Proteomes" id="UP000005207"/>
    </source>
</evidence>
<organism evidence="1 2">
    <name type="scientific">Oreochromis niloticus</name>
    <name type="common">Nile tilapia</name>
    <name type="synonym">Tilapia nilotica</name>
    <dbReference type="NCBI Taxonomy" id="8128"/>
    <lineage>
        <taxon>Eukaryota</taxon>
        <taxon>Metazoa</taxon>
        <taxon>Chordata</taxon>
        <taxon>Craniata</taxon>
        <taxon>Vertebrata</taxon>
        <taxon>Euteleostomi</taxon>
        <taxon>Actinopterygii</taxon>
        <taxon>Neopterygii</taxon>
        <taxon>Teleostei</taxon>
        <taxon>Neoteleostei</taxon>
        <taxon>Acanthomorphata</taxon>
        <taxon>Ovalentaria</taxon>
        <taxon>Cichlomorphae</taxon>
        <taxon>Cichliformes</taxon>
        <taxon>Cichlidae</taxon>
        <taxon>African cichlids</taxon>
        <taxon>Pseudocrenilabrinae</taxon>
        <taxon>Oreochromini</taxon>
        <taxon>Oreochromis</taxon>
    </lineage>
</organism>
<dbReference type="AlphaFoldDB" id="A0A669D658"/>
<evidence type="ECO:0000313" key="1">
    <source>
        <dbReference type="Ensembl" id="ENSONIP00000053830.1"/>
    </source>
</evidence>
<reference evidence="1" key="3">
    <citation type="submission" date="2025-09" db="UniProtKB">
        <authorList>
            <consortium name="Ensembl"/>
        </authorList>
    </citation>
    <scope>IDENTIFICATION</scope>
</reference>
<dbReference type="SUPFAM" id="SSF56219">
    <property type="entry name" value="DNase I-like"/>
    <property type="match status" value="1"/>
</dbReference>
<name>A0A669D658_ORENI</name>
<dbReference type="GeneTree" id="ENSGT00980000198791"/>
<proteinExistence type="predicted"/>
<accession>A0A669D658</accession>